<comment type="caution">
    <text evidence="1">The sequence shown here is derived from an EMBL/GenBank/DDBJ whole genome shotgun (WGS) entry which is preliminary data.</text>
</comment>
<evidence type="ECO:0000313" key="1">
    <source>
        <dbReference type="EMBL" id="KAI5671977.1"/>
    </source>
</evidence>
<reference evidence="2" key="1">
    <citation type="journal article" date="2023" name="Nat. Plants">
        <title>Single-cell RNA sequencing provides a high-resolution roadmap for understanding the multicellular compartmentation of specialized metabolism.</title>
        <authorList>
            <person name="Sun S."/>
            <person name="Shen X."/>
            <person name="Li Y."/>
            <person name="Li Y."/>
            <person name="Wang S."/>
            <person name="Li R."/>
            <person name="Zhang H."/>
            <person name="Shen G."/>
            <person name="Guo B."/>
            <person name="Wei J."/>
            <person name="Xu J."/>
            <person name="St-Pierre B."/>
            <person name="Chen S."/>
            <person name="Sun C."/>
        </authorList>
    </citation>
    <scope>NUCLEOTIDE SEQUENCE [LARGE SCALE GENOMIC DNA]</scope>
</reference>
<keyword evidence="2" id="KW-1185">Reference proteome</keyword>
<protein>
    <submittedName>
        <fullName evidence="1">Uncharacterized protein</fullName>
    </submittedName>
</protein>
<dbReference type="Proteomes" id="UP001060085">
    <property type="component" value="Linkage Group LG03"/>
</dbReference>
<organism evidence="1 2">
    <name type="scientific">Catharanthus roseus</name>
    <name type="common">Madagascar periwinkle</name>
    <name type="synonym">Vinca rosea</name>
    <dbReference type="NCBI Taxonomy" id="4058"/>
    <lineage>
        <taxon>Eukaryota</taxon>
        <taxon>Viridiplantae</taxon>
        <taxon>Streptophyta</taxon>
        <taxon>Embryophyta</taxon>
        <taxon>Tracheophyta</taxon>
        <taxon>Spermatophyta</taxon>
        <taxon>Magnoliopsida</taxon>
        <taxon>eudicotyledons</taxon>
        <taxon>Gunneridae</taxon>
        <taxon>Pentapetalae</taxon>
        <taxon>asterids</taxon>
        <taxon>lamiids</taxon>
        <taxon>Gentianales</taxon>
        <taxon>Apocynaceae</taxon>
        <taxon>Rauvolfioideae</taxon>
        <taxon>Vinceae</taxon>
        <taxon>Catharanthinae</taxon>
        <taxon>Catharanthus</taxon>
    </lineage>
</organism>
<proteinExistence type="predicted"/>
<name>A0ACC0BH46_CATRO</name>
<accession>A0ACC0BH46</accession>
<sequence length="218" mass="26023">MRNKSSSIVEEFQRAVELLHAKVIVGNLIELEDDECLKEEENDLEKKENKRNVQRRRENAKEELVALENSKEINFYAYQTNSSLVKASKNQEGRLFYNPIKTISFFPSKSYLCFEIFFKEIKLFSLDFENNIVVGLKELKFLLETMFDCPHPSKEDHFQILIPIHKRQDLENFLNIKWNFEKIFDTSRDFGNFASMFPYFDCEVMEFVESERFESQTF</sequence>
<gene>
    <name evidence="1" type="ORF">M9H77_12341</name>
</gene>
<dbReference type="EMBL" id="CM044703">
    <property type="protein sequence ID" value="KAI5671977.1"/>
    <property type="molecule type" value="Genomic_DNA"/>
</dbReference>
<evidence type="ECO:0000313" key="2">
    <source>
        <dbReference type="Proteomes" id="UP001060085"/>
    </source>
</evidence>